<comment type="caution">
    <text evidence="3">The sequence shown here is derived from an EMBL/GenBank/DDBJ whole genome shotgun (WGS) entry which is preliminary data.</text>
</comment>
<dbReference type="InterPro" id="IPR029060">
    <property type="entry name" value="PIN-like_dom_sf"/>
</dbReference>
<dbReference type="SUPFAM" id="SSF88723">
    <property type="entry name" value="PIN domain-like"/>
    <property type="match status" value="1"/>
</dbReference>
<evidence type="ECO:0000313" key="3">
    <source>
        <dbReference type="EMBL" id="GAJ00212.1"/>
    </source>
</evidence>
<keyword evidence="1" id="KW-0812">Transmembrane</keyword>
<sequence>MQQKKYADSDFFLALIKESDWLKDNVKKIYEKNKGLIWITPFTVAEMMIVCKREGIPIREVLIQMSRIAKLDGISWEVFFKACDYIEKGTTIFDSLLMSFWLAHICPFAIPIFITFS</sequence>
<dbReference type="AlphaFoldDB" id="X1U9C2"/>
<evidence type="ECO:0000256" key="1">
    <source>
        <dbReference type="SAM" id="Phobius"/>
    </source>
</evidence>
<name>X1U9C2_9ZZZZ</name>
<dbReference type="EMBL" id="BARW01019864">
    <property type="protein sequence ID" value="GAJ00212.1"/>
    <property type="molecule type" value="Genomic_DNA"/>
</dbReference>
<gene>
    <name evidence="3" type="ORF">S12H4_33665</name>
</gene>
<dbReference type="InterPro" id="IPR002716">
    <property type="entry name" value="PIN_dom"/>
</dbReference>
<feature type="transmembrane region" description="Helical" evidence="1">
    <location>
        <begin position="96"/>
        <end position="116"/>
    </location>
</feature>
<proteinExistence type="predicted"/>
<keyword evidence="1" id="KW-0472">Membrane</keyword>
<dbReference type="Gene3D" id="3.40.50.1010">
    <property type="entry name" value="5'-nuclease"/>
    <property type="match status" value="1"/>
</dbReference>
<feature type="domain" description="PIN" evidence="2">
    <location>
        <begin position="6"/>
        <end position="102"/>
    </location>
</feature>
<accession>X1U9C2</accession>
<reference evidence="3" key="1">
    <citation type="journal article" date="2014" name="Front. Microbiol.">
        <title>High frequency of phylogenetically diverse reductive dehalogenase-homologous genes in deep subseafloor sedimentary metagenomes.</title>
        <authorList>
            <person name="Kawai M."/>
            <person name="Futagami T."/>
            <person name="Toyoda A."/>
            <person name="Takaki Y."/>
            <person name="Nishi S."/>
            <person name="Hori S."/>
            <person name="Arai W."/>
            <person name="Tsubouchi T."/>
            <person name="Morono Y."/>
            <person name="Uchiyama I."/>
            <person name="Ito T."/>
            <person name="Fujiyama A."/>
            <person name="Inagaki F."/>
            <person name="Takami H."/>
        </authorList>
    </citation>
    <scope>NUCLEOTIDE SEQUENCE</scope>
    <source>
        <strain evidence="3">Expedition CK06-06</strain>
    </source>
</reference>
<keyword evidence="1" id="KW-1133">Transmembrane helix</keyword>
<organism evidence="3">
    <name type="scientific">marine sediment metagenome</name>
    <dbReference type="NCBI Taxonomy" id="412755"/>
    <lineage>
        <taxon>unclassified sequences</taxon>
        <taxon>metagenomes</taxon>
        <taxon>ecological metagenomes</taxon>
    </lineage>
</organism>
<protein>
    <recommendedName>
        <fullName evidence="2">PIN domain-containing protein</fullName>
    </recommendedName>
</protein>
<evidence type="ECO:0000259" key="2">
    <source>
        <dbReference type="Pfam" id="PF01850"/>
    </source>
</evidence>
<dbReference type="Pfam" id="PF01850">
    <property type="entry name" value="PIN"/>
    <property type="match status" value="1"/>
</dbReference>